<reference evidence="3" key="1">
    <citation type="journal article" date="2020" name="Stud. Mycol.">
        <title>101 Dothideomycetes genomes: a test case for predicting lifestyles and emergence of pathogens.</title>
        <authorList>
            <person name="Haridas S."/>
            <person name="Albert R."/>
            <person name="Binder M."/>
            <person name="Bloem J."/>
            <person name="Labutti K."/>
            <person name="Salamov A."/>
            <person name="Andreopoulos B."/>
            <person name="Baker S."/>
            <person name="Barry K."/>
            <person name="Bills G."/>
            <person name="Bluhm B."/>
            <person name="Cannon C."/>
            <person name="Castanera R."/>
            <person name="Culley D."/>
            <person name="Daum C."/>
            <person name="Ezra D."/>
            <person name="Gonzalez J."/>
            <person name="Henrissat B."/>
            <person name="Kuo A."/>
            <person name="Liang C."/>
            <person name="Lipzen A."/>
            <person name="Lutzoni F."/>
            <person name="Magnuson J."/>
            <person name="Mondo S."/>
            <person name="Nolan M."/>
            <person name="Ohm R."/>
            <person name="Pangilinan J."/>
            <person name="Park H.-J."/>
            <person name="Ramirez L."/>
            <person name="Alfaro M."/>
            <person name="Sun H."/>
            <person name="Tritt A."/>
            <person name="Yoshinaga Y."/>
            <person name="Zwiers L.-H."/>
            <person name="Turgeon B."/>
            <person name="Goodwin S."/>
            <person name="Spatafora J."/>
            <person name="Crous P."/>
            <person name="Grigoriev I."/>
        </authorList>
    </citation>
    <scope>NUCLEOTIDE SEQUENCE</scope>
    <source>
        <strain evidence="3">CBS 627.86</strain>
    </source>
</reference>
<organism evidence="3 4">
    <name type="scientific">Lophiotrema nucula</name>
    <dbReference type="NCBI Taxonomy" id="690887"/>
    <lineage>
        <taxon>Eukaryota</taxon>
        <taxon>Fungi</taxon>
        <taxon>Dikarya</taxon>
        <taxon>Ascomycota</taxon>
        <taxon>Pezizomycotina</taxon>
        <taxon>Dothideomycetes</taxon>
        <taxon>Pleosporomycetidae</taxon>
        <taxon>Pleosporales</taxon>
        <taxon>Lophiotremataceae</taxon>
        <taxon>Lophiotrema</taxon>
    </lineage>
</organism>
<feature type="region of interest" description="Disordered" evidence="2">
    <location>
        <begin position="394"/>
        <end position="522"/>
    </location>
</feature>
<sequence>MLPMQQSGRAPPAPSMLPQPSFRAPLNPPETMTPAEATFRKLEAALGENASLLPALPLAELGWENQEDIRKALSYRINIGKVKLDDNTISRVAAYFVSNGADKTPDILLRYLDIQDEYGMPTPLNKHKLSGLNWVKGPVGSLPGWDNHRLNAVFKLYFLVKEEVSDEIQDECLINNDWTTHLIRACRAYQALENKAEALQPHSSDSDVEDMTPQERASSHQTAAISSPTSETLQEIKTKLGKDASLLQELPITELVVRRHSGEKDSGGLDHYIDLGSIHIPFISRGYPEVKEGRTKVGLFLHPAKDETKSPLVLCTCVEDMTVDVEKNDLRGYDWVDGPHGFLKTWTGDKFSAVAMYYFLIHPEASKELVVKFPINKTFLNKAKAQEAQKIAASQCGQMMSKKTGSHRSSSRPILSVPEENHEYQADDMGKCRTTEPVRQLGQAASTPLEAPISPPASNLQQTPPQPSQRTSGRIRAPRAVPDGIVPTPLSRVMPPPSLPRQPRGSRAATPATEAPAMVLPTPTPANALAQREVIFNHYLTTNTRKNDLGTSIQDNKLRRVNIERQMAALREEDEVVKRKVTADEEEEEELGNSLKRIRHTLSVDDAFELGEWLTQKKNEMRREGGA</sequence>
<feature type="compositionally biased region" description="Polar residues" evidence="2">
    <location>
        <begin position="215"/>
        <end position="232"/>
    </location>
</feature>
<feature type="compositionally biased region" description="Basic and acidic residues" evidence="2">
    <location>
        <begin position="419"/>
        <end position="436"/>
    </location>
</feature>
<evidence type="ECO:0000313" key="3">
    <source>
        <dbReference type="EMBL" id="KAF2105552.1"/>
    </source>
</evidence>
<feature type="coiled-coil region" evidence="1">
    <location>
        <begin position="553"/>
        <end position="580"/>
    </location>
</feature>
<feature type="region of interest" description="Disordered" evidence="2">
    <location>
        <begin position="197"/>
        <end position="232"/>
    </location>
</feature>
<feature type="region of interest" description="Disordered" evidence="2">
    <location>
        <begin position="1"/>
        <end position="32"/>
    </location>
</feature>
<dbReference type="EMBL" id="ML977377">
    <property type="protein sequence ID" value="KAF2105552.1"/>
    <property type="molecule type" value="Genomic_DNA"/>
</dbReference>
<evidence type="ECO:0000313" key="4">
    <source>
        <dbReference type="Proteomes" id="UP000799770"/>
    </source>
</evidence>
<gene>
    <name evidence="3" type="ORF">BDV96DRAFT_608124</name>
</gene>
<accession>A0A6A5YE40</accession>
<proteinExistence type="predicted"/>
<protein>
    <submittedName>
        <fullName evidence="3">Uncharacterized protein</fullName>
    </submittedName>
</protein>
<evidence type="ECO:0000256" key="2">
    <source>
        <dbReference type="SAM" id="MobiDB-lite"/>
    </source>
</evidence>
<dbReference type="Proteomes" id="UP000799770">
    <property type="component" value="Unassembled WGS sequence"/>
</dbReference>
<keyword evidence="4" id="KW-1185">Reference proteome</keyword>
<name>A0A6A5YE40_9PLEO</name>
<keyword evidence="1" id="KW-0175">Coiled coil</keyword>
<dbReference type="AlphaFoldDB" id="A0A6A5YE40"/>
<evidence type="ECO:0000256" key="1">
    <source>
        <dbReference type="SAM" id="Coils"/>
    </source>
</evidence>